<comment type="caution">
    <text evidence="6">Lacks conserved residue(s) required for the propagation of feature annotation.</text>
</comment>
<reference evidence="10" key="1">
    <citation type="submission" date="2015-06" db="UniProtKB">
        <authorList>
            <consortium name="EnsemblPlants"/>
        </authorList>
    </citation>
    <scope>IDENTIFICATION</scope>
</reference>
<dbReference type="PANTHER" id="PTHR10795">
    <property type="entry name" value="PROPROTEIN CONVERTASE SUBTILISIN/KEXIN"/>
    <property type="match status" value="1"/>
</dbReference>
<dbReference type="InterPro" id="IPR041469">
    <property type="entry name" value="Subtilisin-like_FN3"/>
</dbReference>
<accession>M8BPC5</accession>
<evidence type="ECO:0000256" key="1">
    <source>
        <dbReference type="ARBA" id="ARBA00011073"/>
    </source>
</evidence>
<dbReference type="PROSITE" id="PS00138">
    <property type="entry name" value="SUBTILASE_SER"/>
    <property type="match status" value="1"/>
</dbReference>
<evidence type="ECO:0000259" key="9">
    <source>
        <dbReference type="Pfam" id="PF17766"/>
    </source>
</evidence>
<dbReference type="Pfam" id="PF17766">
    <property type="entry name" value="fn3_6"/>
    <property type="match status" value="1"/>
</dbReference>
<evidence type="ECO:0000256" key="2">
    <source>
        <dbReference type="ARBA" id="ARBA00022670"/>
    </source>
</evidence>
<evidence type="ECO:0000256" key="6">
    <source>
        <dbReference type="PROSITE-ProRule" id="PRU01240"/>
    </source>
</evidence>
<keyword evidence="2 7" id="KW-0645">Protease</keyword>
<dbReference type="GO" id="GO:0004252">
    <property type="term" value="F:serine-type endopeptidase activity"/>
    <property type="evidence" value="ECO:0007669"/>
    <property type="project" value="InterPro"/>
</dbReference>
<dbReference type="InterPro" id="IPR023828">
    <property type="entry name" value="Peptidase_S8_Ser-AS"/>
</dbReference>
<feature type="domain" description="Subtilisin-like protease fibronectin type-III" evidence="9">
    <location>
        <begin position="406"/>
        <end position="492"/>
    </location>
</feature>
<keyword evidence="4 7" id="KW-0378">Hydrolase</keyword>
<dbReference type="GO" id="GO:0006508">
    <property type="term" value="P:proteolysis"/>
    <property type="evidence" value="ECO:0007669"/>
    <property type="project" value="UniProtKB-KW"/>
</dbReference>
<evidence type="ECO:0000256" key="5">
    <source>
        <dbReference type="ARBA" id="ARBA00022825"/>
    </source>
</evidence>
<dbReference type="EnsemblPlants" id="EMT26865">
    <property type="protein sequence ID" value="EMT26865"/>
    <property type="gene ID" value="F775_00799"/>
</dbReference>
<keyword evidence="3" id="KW-0732">Signal</keyword>
<dbReference type="PRINTS" id="PR00723">
    <property type="entry name" value="SUBTILISIN"/>
</dbReference>
<dbReference type="InterPro" id="IPR036852">
    <property type="entry name" value="Peptidase_S8/S53_dom_sf"/>
</dbReference>
<name>M8BPC5_AEGTA</name>
<evidence type="ECO:0000259" key="8">
    <source>
        <dbReference type="Pfam" id="PF00082"/>
    </source>
</evidence>
<dbReference type="SUPFAM" id="SSF52743">
    <property type="entry name" value="Subtilisin-like"/>
    <property type="match status" value="1"/>
</dbReference>
<dbReference type="Gene3D" id="3.50.30.30">
    <property type="match status" value="1"/>
</dbReference>
<dbReference type="PROSITE" id="PS51892">
    <property type="entry name" value="SUBTILASE"/>
    <property type="match status" value="1"/>
</dbReference>
<evidence type="ECO:0000256" key="4">
    <source>
        <dbReference type="ARBA" id="ARBA00022801"/>
    </source>
</evidence>
<keyword evidence="5 7" id="KW-0720">Serine protease</keyword>
<protein>
    <submittedName>
        <fullName evidence="10">Subtilisin-like protease</fullName>
    </submittedName>
</protein>
<sequence length="495" mass="53122">MMYPATTRSPEFLSLSKDAGLWPKSSYGKGIIIGVIDSGIESRHPSFGDAGMSPPPARRTGTCTGAVRPAGNAGPCPSTGNNDTPWEITVGAGSVDRKLAAGLLLESGDLVEGEALVQGPNSTAYQPLHYPGEGNLCRKVSVERTRGHIVICDDAMVKVDVQARIIKNLYDNGAAQVVLIGQEKAGFTLGFREYGSSVVQEPAAVGHKLKDYSQYPDSAAQVFFKGTQIGVGQSPTVAYFSSRGPSRGNPRIVKPDILAPGLNILAAATESPDRGPFRFKSGTSMAVPHISGVVALLKSMHPDWSPMAIRSAIMTTADELDNDGNPIMNEKHEPASAFAVGAGHVNPRRAVDPGLVYDLEVRDYVGYVCHLFARARLDNDDDYAVQDILQDLNLNCRNVPHLSDVDLNYPSIMVPANTTVRRTLTSMGPAEQYTGRLSMAHDVGVDFSPKSLSFSRPGEKLTFQVNHHGSEVAEGFLIWESNTHTVQSPLVVVRS</sequence>
<proteinExistence type="inferred from homology"/>
<dbReference type="PROSITE" id="PS00136">
    <property type="entry name" value="SUBTILASE_ASP"/>
    <property type="match status" value="1"/>
</dbReference>
<dbReference type="InterPro" id="IPR015500">
    <property type="entry name" value="Peptidase_S8_subtilisin-rel"/>
</dbReference>
<dbReference type="Gene3D" id="3.40.50.200">
    <property type="entry name" value="Peptidase S8/S53 domain"/>
    <property type="match status" value="2"/>
</dbReference>
<dbReference type="AlphaFoldDB" id="M8BPC5"/>
<dbReference type="InterPro" id="IPR045051">
    <property type="entry name" value="SBT"/>
</dbReference>
<dbReference type="ExpressionAtlas" id="M8BPC5">
    <property type="expression patterns" value="baseline"/>
</dbReference>
<evidence type="ECO:0000313" key="10">
    <source>
        <dbReference type="EnsemblPlants" id="EMT26865"/>
    </source>
</evidence>
<dbReference type="InterPro" id="IPR000209">
    <property type="entry name" value="Peptidase_S8/S53_dom"/>
</dbReference>
<dbReference type="Gene3D" id="2.60.40.2310">
    <property type="match status" value="1"/>
</dbReference>
<organism evidence="10">
    <name type="scientific">Aegilops tauschii</name>
    <name type="common">Tausch's goatgrass</name>
    <name type="synonym">Aegilops squarrosa</name>
    <dbReference type="NCBI Taxonomy" id="37682"/>
    <lineage>
        <taxon>Eukaryota</taxon>
        <taxon>Viridiplantae</taxon>
        <taxon>Streptophyta</taxon>
        <taxon>Embryophyta</taxon>
        <taxon>Tracheophyta</taxon>
        <taxon>Spermatophyta</taxon>
        <taxon>Magnoliopsida</taxon>
        <taxon>Liliopsida</taxon>
        <taxon>Poales</taxon>
        <taxon>Poaceae</taxon>
        <taxon>BOP clade</taxon>
        <taxon>Pooideae</taxon>
        <taxon>Triticodae</taxon>
        <taxon>Triticeae</taxon>
        <taxon>Triticinae</taxon>
        <taxon>Aegilops</taxon>
    </lineage>
</organism>
<comment type="similarity">
    <text evidence="1 6 7">Belongs to the peptidase S8 family.</text>
</comment>
<evidence type="ECO:0000256" key="7">
    <source>
        <dbReference type="RuleBase" id="RU003355"/>
    </source>
</evidence>
<dbReference type="InterPro" id="IPR023827">
    <property type="entry name" value="Peptidase_S8_Asp-AS"/>
</dbReference>
<feature type="domain" description="Peptidase S8/S53" evidence="8">
    <location>
        <begin position="70"/>
        <end position="339"/>
    </location>
</feature>
<dbReference type="Pfam" id="PF00082">
    <property type="entry name" value="Peptidase_S8"/>
    <property type="match status" value="1"/>
</dbReference>
<evidence type="ECO:0000256" key="3">
    <source>
        <dbReference type="ARBA" id="ARBA00022729"/>
    </source>
</evidence>